<dbReference type="Gene3D" id="1.25.10.10">
    <property type="entry name" value="Leucine-rich Repeat Variant"/>
    <property type="match status" value="1"/>
</dbReference>
<comment type="similarity">
    <text evidence="1">Belongs to the formin homology family. BNI1 subfamily.</text>
</comment>
<reference evidence="5 6" key="1">
    <citation type="submission" date="2019-06" db="EMBL/GenBank/DDBJ databases">
        <authorList>
            <person name="Broberg M."/>
        </authorList>
    </citation>
    <scope>NUCLEOTIDE SEQUENCE [LARGE SCALE GENOMIC DNA]</scope>
</reference>
<dbReference type="Pfam" id="PF06367">
    <property type="entry name" value="Drf_FH3"/>
    <property type="match status" value="1"/>
</dbReference>
<evidence type="ECO:0000256" key="3">
    <source>
        <dbReference type="SAM" id="MobiDB-lite"/>
    </source>
</evidence>
<dbReference type="EMBL" id="CABFNS010000716">
    <property type="protein sequence ID" value="VUC24227.1"/>
    <property type="molecule type" value="Genomic_DNA"/>
</dbReference>
<evidence type="ECO:0000313" key="5">
    <source>
        <dbReference type="EMBL" id="VUC24227.1"/>
    </source>
</evidence>
<comment type="caution">
    <text evidence="5">The sequence shown here is derived from an EMBL/GenBank/DDBJ whole genome shotgun (WGS) entry which is preliminary data.</text>
</comment>
<dbReference type="SMART" id="SM01140">
    <property type="entry name" value="Drf_GBD"/>
    <property type="match status" value="1"/>
</dbReference>
<dbReference type="Proteomes" id="UP000766486">
    <property type="component" value="Unassembled WGS sequence"/>
</dbReference>
<proteinExistence type="inferred from homology"/>
<organism evidence="5 6">
    <name type="scientific">Bionectria ochroleuca</name>
    <name type="common">Gliocladium roseum</name>
    <dbReference type="NCBI Taxonomy" id="29856"/>
    <lineage>
        <taxon>Eukaryota</taxon>
        <taxon>Fungi</taxon>
        <taxon>Dikarya</taxon>
        <taxon>Ascomycota</taxon>
        <taxon>Pezizomycotina</taxon>
        <taxon>Sordariomycetes</taxon>
        <taxon>Hypocreomycetidae</taxon>
        <taxon>Hypocreales</taxon>
        <taxon>Bionectriaceae</taxon>
        <taxon>Clonostachys</taxon>
    </lineage>
</organism>
<evidence type="ECO:0000256" key="2">
    <source>
        <dbReference type="SAM" id="Coils"/>
    </source>
</evidence>
<keyword evidence="2" id="KW-0175">Coiled coil</keyword>
<dbReference type="InterPro" id="IPR010472">
    <property type="entry name" value="FH3_dom"/>
</dbReference>
<dbReference type="InterPro" id="IPR051661">
    <property type="entry name" value="Actin_filament_regulator"/>
</dbReference>
<accession>A0ABY6TZU1</accession>
<feature type="compositionally biased region" description="Acidic residues" evidence="3">
    <location>
        <begin position="948"/>
        <end position="964"/>
    </location>
</feature>
<dbReference type="InterPro" id="IPR010473">
    <property type="entry name" value="GTPase-bd"/>
</dbReference>
<name>A0ABY6TZU1_BIOOC</name>
<dbReference type="Pfam" id="PF06371">
    <property type="entry name" value="Drf_GBD"/>
    <property type="match status" value="1"/>
</dbReference>
<feature type="region of interest" description="Disordered" evidence="3">
    <location>
        <begin position="97"/>
        <end position="236"/>
    </location>
</feature>
<feature type="compositionally biased region" description="Pro residues" evidence="3">
    <location>
        <begin position="979"/>
        <end position="1004"/>
    </location>
</feature>
<feature type="compositionally biased region" description="Polar residues" evidence="3">
    <location>
        <begin position="163"/>
        <end position="207"/>
    </location>
</feature>
<feature type="region of interest" description="Disordered" evidence="3">
    <location>
        <begin position="314"/>
        <end position="334"/>
    </location>
</feature>
<dbReference type="SMART" id="SM01139">
    <property type="entry name" value="Drf_FH3"/>
    <property type="match status" value="1"/>
</dbReference>
<dbReference type="InterPro" id="IPR016024">
    <property type="entry name" value="ARM-type_fold"/>
</dbReference>
<feature type="compositionally biased region" description="Basic and acidic residues" evidence="3">
    <location>
        <begin position="208"/>
        <end position="222"/>
    </location>
</feature>
<dbReference type="PROSITE" id="PS51232">
    <property type="entry name" value="GBD_FH3"/>
    <property type="match status" value="1"/>
</dbReference>
<evidence type="ECO:0000313" key="6">
    <source>
        <dbReference type="Proteomes" id="UP000766486"/>
    </source>
</evidence>
<dbReference type="InterPro" id="IPR011989">
    <property type="entry name" value="ARM-like"/>
</dbReference>
<dbReference type="PANTHER" id="PTHR47102:SF2">
    <property type="entry name" value="PROTEIN BNI1"/>
    <property type="match status" value="1"/>
</dbReference>
<dbReference type="SUPFAM" id="SSF48371">
    <property type="entry name" value="ARM repeat"/>
    <property type="match status" value="1"/>
</dbReference>
<protein>
    <recommendedName>
        <fullName evidence="4">GBD/FH3 domain-containing protein</fullName>
    </recommendedName>
</protein>
<evidence type="ECO:0000259" key="4">
    <source>
        <dbReference type="PROSITE" id="PS51232"/>
    </source>
</evidence>
<gene>
    <name evidence="5" type="ORF">CLO192961_LOCUS136539</name>
</gene>
<dbReference type="Gene3D" id="1.10.238.150">
    <property type="entry name" value="Formin, FH3 diaphanous domain"/>
    <property type="match status" value="1"/>
</dbReference>
<dbReference type="PANTHER" id="PTHR47102">
    <property type="entry name" value="PROTEIN BNI1"/>
    <property type="match status" value="1"/>
</dbReference>
<feature type="coiled-coil region" evidence="2">
    <location>
        <begin position="747"/>
        <end position="781"/>
    </location>
</feature>
<dbReference type="InterPro" id="IPR014768">
    <property type="entry name" value="GBD/FH3_dom"/>
</dbReference>
<sequence length="1004" mass="112277">MSSADKTRQSSGARSIFSRGKNKDKRANDTASLAPDSYPYENSRTSRHKRDSSSVSLDLPYSPDPQINHSAGVLTSIPYDGSQTPIAVDYLPKGDQVPVHREPLPHHLNKGGVDFHQYPSFDPASMPARDYGSAPRSAQASPYLSAGNGKQGQHQQWGHPRASTASSANGSRYDSYQSLDNASLYSANPTTSSQSSYLSPRDNTSHFSPRDNSSHFSPRDNSSHFSPRVDNSAHFSPRDATHRFTKLPASSGSHDGFHFPKPDDDSVVDEMFLQLMQKRGWHNLPEQARRQMVAYPSQKKWMLLHQDRLTEWQGEQKRRQSARPNQYATPDITTYSDEEGTPEFYVRRVMEDKLDSKGMGSLEVNLRTQQIGWVKRFVECQGQVALVTLLLKLNRKTSFGPAQDNHRVDKNHEKEYDIIKCLKALMNNKFGADNALAHQKVLIALGTSLISARLSTRKLASEILTFLCTWGNNGDGHLKVIQALDEVKAQSGENGRFDSWMRLVEVTLDGRGKMGSLVGASEELRTGGTGMENLLMEYALATLILVNMLVDAPERDLELRIHIRAQFTACGIKRILSKMEGFQYDYLDKQIERYRTNEAIDYEDMLERENSSIKDNVEGDVKDLTDPVQIAEAITQRLHGSKTNDYFVSALQHLLLMRAHDGEERLRMFQLVDSMLSYVAMDRRLPNMDLKQSLNFTVQSLLDKLHTDSEARQAQDEALESRQIAEAAMAERDEMRAQVELGADGLVAKLQKKLDEQTRFIEAQRRQADGLKAELENVQTVRAKEAQRNELETRELYLMLRDAQDVAASNAMKGNAKVSPQDASHMQGILDRERLMERLQMQIERQKTQYKLEGKVWGEAAGPSDRLRALREEMEDNVDSETPGTPPGRSGAPRDLTNSVLGSISRHTRIPRKPVKKDAIPEDPVAEAQQKQALFNELGSKVSKFDADTDEEESEEDTAEAEEAQETKTETPAADTPAAAPPPPPPPPPPGQIPGAPPPPPPPP</sequence>
<feature type="non-terminal residue" evidence="5">
    <location>
        <position position="1004"/>
    </location>
</feature>
<feature type="region of interest" description="Disordered" evidence="3">
    <location>
        <begin position="1"/>
        <end position="76"/>
    </location>
</feature>
<feature type="region of interest" description="Disordered" evidence="3">
    <location>
        <begin position="873"/>
        <end position="1004"/>
    </location>
</feature>
<feature type="compositionally biased region" description="Basic residues" evidence="3">
    <location>
        <begin position="906"/>
        <end position="915"/>
    </location>
</feature>
<feature type="compositionally biased region" description="Polar residues" evidence="3">
    <location>
        <begin position="322"/>
        <end position="334"/>
    </location>
</feature>
<keyword evidence="6" id="KW-1185">Reference proteome</keyword>
<evidence type="ECO:0000256" key="1">
    <source>
        <dbReference type="ARBA" id="ARBA00037935"/>
    </source>
</evidence>
<feature type="domain" description="GBD/FH3" evidence="4">
    <location>
        <begin position="260"/>
        <end position="687"/>
    </location>
</feature>